<evidence type="ECO:0000256" key="10">
    <source>
        <dbReference type="ARBA" id="ARBA00022573"/>
    </source>
</evidence>
<evidence type="ECO:0000313" key="18">
    <source>
        <dbReference type="EMBL" id="MCV9885009.1"/>
    </source>
</evidence>
<comment type="catalytic activity">
    <reaction evidence="2">
        <text>adenosylcob(III)inamide phosphate + GTP + H(+) = adenosylcob(III)inamide-GDP + diphosphate</text>
        <dbReference type="Rhea" id="RHEA:22712"/>
        <dbReference type="ChEBI" id="CHEBI:15378"/>
        <dbReference type="ChEBI" id="CHEBI:33019"/>
        <dbReference type="ChEBI" id="CHEBI:37565"/>
        <dbReference type="ChEBI" id="CHEBI:58502"/>
        <dbReference type="ChEBI" id="CHEBI:60487"/>
        <dbReference type="EC" id="2.7.7.62"/>
    </reaction>
</comment>
<keyword evidence="18" id="KW-0548">Nucleotidyltransferase</keyword>
<dbReference type="Gene3D" id="3.40.50.300">
    <property type="entry name" value="P-loop containing nucleotide triphosphate hydrolases"/>
    <property type="match status" value="1"/>
</dbReference>
<dbReference type="PANTHER" id="PTHR34848">
    <property type="match status" value="1"/>
</dbReference>
<comment type="function">
    <text evidence="4">Catalyzes ATP-dependent phosphorylation of adenosylcobinamide and addition of GMP to adenosylcobinamide phosphate.</text>
</comment>
<dbReference type="SUPFAM" id="SSF52540">
    <property type="entry name" value="P-loop containing nucleoside triphosphate hydrolases"/>
    <property type="match status" value="1"/>
</dbReference>
<dbReference type="Proteomes" id="UP001526147">
    <property type="component" value="Unassembled WGS sequence"/>
</dbReference>
<evidence type="ECO:0000256" key="14">
    <source>
        <dbReference type="ARBA" id="ARBA00022840"/>
    </source>
</evidence>
<comment type="pathway">
    <text evidence="5">Cofactor biosynthesis; adenosylcobalamin biosynthesis; adenosylcobalamin from cob(II)yrinate a,c-diamide: step 6/7.</text>
</comment>
<evidence type="ECO:0000256" key="5">
    <source>
        <dbReference type="ARBA" id="ARBA00004692"/>
    </source>
</evidence>
<accession>A0ABT3DDF6</accession>
<evidence type="ECO:0000256" key="4">
    <source>
        <dbReference type="ARBA" id="ARBA00003889"/>
    </source>
</evidence>
<keyword evidence="10" id="KW-0169">Cobalamin biosynthesis</keyword>
<evidence type="ECO:0000256" key="12">
    <source>
        <dbReference type="ARBA" id="ARBA00022741"/>
    </source>
</evidence>
<proteinExistence type="inferred from homology"/>
<reference evidence="18 19" key="1">
    <citation type="submission" date="2022-10" db="EMBL/GenBank/DDBJ databases">
        <title>Draft genome assembly of moderately radiation resistant bacterium Metabacillus halosaccharovorans.</title>
        <authorList>
            <person name="Pal S."/>
            <person name="Gopinathan A."/>
        </authorList>
    </citation>
    <scope>NUCLEOTIDE SEQUENCE [LARGE SCALE GENOMIC DNA]</scope>
    <source>
        <strain evidence="18 19">VITHBRA001</strain>
    </source>
</reference>
<dbReference type="GO" id="GO:0016301">
    <property type="term" value="F:kinase activity"/>
    <property type="evidence" value="ECO:0007669"/>
    <property type="project" value="UniProtKB-KW"/>
</dbReference>
<comment type="catalytic activity">
    <reaction evidence="1">
        <text>adenosylcob(III)inamide + ATP = adenosylcob(III)inamide phosphate + ADP + H(+)</text>
        <dbReference type="Rhea" id="RHEA:15769"/>
        <dbReference type="ChEBI" id="CHEBI:2480"/>
        <dbReference type="ChEBI" id="CHEBI:15378"/>
        <dbReference type="ChEBI" id="CHEBI:30616"/>
        <dbReference type="ChEBI" id="CHEBI:58502"/>
        <dbReference type="ChEBI" id="CHEBI:456216"/>
        <dbReference type="EC" id="2.7.1.156"/>
    </reaction>
</comment>
<evidence type="ECO:0000256" key="15">
    <source>
        <dbReference type="ARBA" id="ARBA00023134"/>
    </source>
</evidence>
<comment type="pathway">
    <text evidence="6">Cofactor biosynthesis; adenosylcobalamin biosynthesis; adenosylcobalamin from cob(II)yrinate a,c-diamide: step 5/7.</text>
</comment>
<keyword evidence="12" id="KW-0547">Nucleotide-binding</keyword>
<dbReference type="InterPro" id="IPR003203">
    <property type="entry name" value="CobU/CobP"/>
</dbReference>
<evidence type="ECO:0000256" key="3">
    <source>
        <dbReference type="ARBA" id="ARBA00001522"/>
    </source>
</evidence>
<dbReference type="PANTHER" id="PTHR34848:SF1">
    <property type="entry name" value="BIFUNCTIONAL ADENOSYLCOBALAMIN BIOSYNTHESIS PROTEIN COBU"/>
    <property type="match status" value="1"/>
</dbReference>
<evidence type="ECO:0000256" key="13">
    <source>
        <dbReference type="ARBA" id="ARBA00022777"/>
    </source>
</evidence>
<name>A0ABT3DDF6_9BACI</name>
<evidence type="ECO:0000256" key="9">
    <source>
        <dbReference type="ARBA" id="ARBA00012523"/>
    </source>
</evidence>
<evidence type="ECO:0000256" key="16">
    <source>
        <dbReference type="ARBA" id="ARBA00029570"/>
    </source>
</evidence>
<dbReference type="Pfam" id="PF02283">
    <property type="entry name" value="CobU"/>
    <property type="match status" value="1"/>
</dbReference>
<evidence type="ECO:0000256" key="2">
    <source>
        <dbReference type="ARBA" id="ARBA00000711"/>
    </source>
</evidence>
<comment type="similarity">
    <text evidence="7">Belongs to the CobU/CobP family.</text>
</comment>
<evidence type="ECO:0000256" key="11">
    <source>
        <dbReference type="ARBA" id="ARBA00022679"/>
    </source>
</evidence>
<keyword evidence="13 18" id="KW-0418">Kinase</keyword>
<dbReference type="EMBL" id="JAOYEY010000028">
    <property type="protein sequence ID" value="MCV9885009.1"/>
    <property type="molecule type" value="Genomic_DNA"/>
</dbReference>
<keyword evidence="14" id="KW-0067">ATP-binding</keyword>
<keyword evidence="19" id="KW-1185">Reference proteome</keyword>
<protein>
    <recommendedName>
        <fullName evidence="16">Adenosylcobinamide kinase</fullName>
        <ecNumber evidence="8">2.7.1.156</ecNumber>
        <ecNumber evidence="9">2.7.7.62</ecNumber>
    </recommendedName>
    <alternativeName>
        <fullName evidence="17">Adenosylcobinamide-phosphate guanylyltransferase</fullName>
    </alternativeName>
</protein>
<comment type="caution">
    <text evidence="18">The sequence shown here is derived from an EMBL/GenBank/DDBJ whole genome shotgun (WGS) entry which is preliminary data.</text>
</comment>
<dbReference type="EC" id="2.7.1.156" evidence="8"/>
<evidence type="ECO:0000256" key="8">
    <source>
        <dbReference type="ARBA" id="ARBA00012016"/>
    </source>
</evidence>
<dbReference type="EC" id="2.7.7.62" evidence="9"/>
<evidence type="ECO:0000256" key="17">
    <source>
        <dbReference type="ARBA" id="ARBA00030571"/>
    </source>
</evidence>
<dbReference type="RefSeq" id="WP_264141876.1">
    <property type="nucleotide sequence ID" value="NZ_JAOYEY010000028.1"/>
</dbReference>
<organism evidence="18 19">
    <name type="scientific">Metabacillus halosaccharovorans</name>
    <dbReference type="NCBI Taxonomy" id="930124"/>
    <lineage>
        <taxon>Bacteria</taxon>
        <taxon>Bacillati</taxon>
        <taxon>Bacillota</taxon>
        <taxon>Bacilli</taxon>
        <taxon>Bacillales</taxon>
        <taxon>Bacillaceae</taxon>
        <taxon>Metabacillus</taxon>
    </lineage>
</organism>
<evidence type="ECO:0000313" key="19">
    <source>
        <dbReference type="Proteomes" id="UP001526147"/>
    </source>
</evidence>
<dbReference type="InterPro" id="IPR027417">
    <property type="entry name" value="P-loop_NTPase"/>
</dbReference>
<evidence type="ECO:0000256" key="7">
    <source>
        <dbReference type="ARBA" id="ARBA00007490"/>
    </source>
</evidence>
<evidence type="ECO:0000256" key="6">
    <source>
        <dbReference type="ARBA" id="ARBA00005159"/>
    </source>
</evidence>
<keyword evidence="11" id="KW-0808">Transferase</keyword>
<dbReference type="GO" id="GO:0016779">
    <property type="term" value="F:nucleotidyltransferase activity"/>
    <property type="evidence" value="ECO:0007669"/>
    <property type="project" value="UniProtKB-KW"/>
</dbReference>
<comment type="catalytic activity">
    <reaction evidence="3">
        <text>adenosylcob(III)inamide + GTP = adenosylcob(III)inamide phosphate + GDP + H(+)</text>
        <dbReference type="Rhea" id="RHEA:15765"/>
        <dbReference type="ChEBI" id="CHEBI:2480"/>
        <dbReference type="ChEBI" id="CHEBI:15378"/>
        <dbReference type="ChEBI" id="CHEBI:37565"/>
        <dbReference type="ChEBI" id="CHEBI:58189"/>
        <dbReference type="ChEBI" id="CHEBI:58502"/>
        <dbReference type="EC" id="2.7.1.156"/>
    </reaction>
</comment>
<gene>
    <name evidence="18" type="ORF">OIH86_05030</name>
</gene>
<keyword evidence="15" id="KW-0342">GTP-binding</keyword>
<evidence type="ECO:0000256" key="1">
    <source>
        <dbReference type="ARBA" id="ARBA00000312"/>
    </source>
</evidence>
<sequence>MQLVLGGAFAGKRKIVKDKQQTFSWVSSYSDGVVWDWKSVWLTDTTLVLEGWEKWIIQEIKNNDSNDQIRHKFKELFHCLLEEENKRNSDIVLIMLEMGKGIVPLEKEERRLRDIAGWVAQDAAKLSEQVEYVWNGLSKKIK</sequence>